<organism evidence="2 3">
    <name type="scientific">Plasmodium vivax</name>
    <name type="common">malaria parasite P. vivax</name>
    <dbReference type="NCBI Taxonomy" id="5855"/>
    <lineage>
        <taxon>Eukaryota</taxon>
        <taxon>Sar</taxon>
        <taxon>Alveolata</taxon>
        <taxon>Apicomplexa</taxon>
        <taxon>Aconoidasida</taxon>
        <taxon>Haemosporida</taxon>
        <taxon>Plasmodiidae</taxon>
        <taxon>Plasmodium</taxon>
        <taxon>Plasmodium (Plasmodium)</taxon>
    </lineage>
</organism>
<feature type="transmembrane region" description="Helical" evidence="1">
    <location>
        <begin position="12"/>
        <end position="30"/>
    </location>
</feature>
<dbReference type="Proteomes" id="UP000779233">
    <property type="component" value="Unassembled WGS sequence"/>
</dbReference>
<name>A0A8S4HJN4_PLAVI</name>
<evidence type="ECO:0000256" key="1">
    <source>
        <dbReference type="SAM" id="Phobius"/>
    </source>
</evidence>
<protein>
    <submittedName>
        <fullName evidence="2">(malaria parasite P. vivax) hypothetical protein</fullName>
    </submittedName>
</protein>
<keyword evidence="1" id="KW-0472">Membrane</keyword>
<sequence length="283" mass="33653">MQLLGYYKMNHNVNLAVLLLFFSFTYLIWIPTNDMCILSNDFEMKFNHDRTSNRHFNRLLAKLDSNEELDNLPLRGSLVNYGMSSKNTNEEDVISTYGNLKKRRRINLYDHKKGYKNRYSKKKGLAKLDCYCEKILFDKFDYLHNIAEKRKNSRISFMEKILNRYGYRLILFSLIPIIGLIFPALFCNEEEKCNPLISFCTHPSHSESDNYKDCKAKIVSETTLAYLKVFYYINIIIFCFIIPTIYLSMLIYGFIKVVKYERLKSGKDKMSFKEYCRFCKDLF</sequence>
<evidence type="ECO:0000313" key="3">
    <source>
        <dbReference type="Proteomes" id="UP000779233"/>
    </source>
</evidence>
<reference evidence="2" key="1">
    <citation type="submission" date="2021-09" db="EMBL/GenBank/DDBJ databases">
        <authorList>
            <consortium name="Pathogen Informatics"/>
        </authorList>
    </citation>
    <scope>NUCLEOTIDE SEQUENCE</scope>
    <source>
        <strain evidence="2">PvW1</strain>
    </source>
</reference>
<dbReference type="VEuPathDB" id="PlasmoDB:PVPAM_040036900"/>
<gene>
    <name evidence="2" type="ORF">PVW1_030006400</name>
</gene>
<comment type="caution">
    <text evidence="2">The sequence shown here is derived from an EMBL/GenBank/DDBJ whole genome shotgun (WGS) entry which is preliminary data.</text>
</comment>
<keyword evidence="1" id="KW-1133">Transmembrane helix</keyword>
<keyword evidence="1" id="KW-0812">Transmembrane</keyword>
<feature type="transmembrane region" description="Helical" evidence="1">
    <location>
        <begin position="165"/>
        <end position="186"/>
    </location>
</feature>
<evidence type="ECO:0000313" key="2">
    <source>
        <dbReference type="EMBL" id="CAG9483076.1"/>
    </source>
</evidence>
<dbReference type="AlphaFoldDB" id="A0A8S4HJN4"/>
<dbReference type="EMBL" id="CAJZCX010000014">
    <property type="protein sequence ID" value="CAG9483076.1"/>
    <property type="molecule type" value="Genomic_DNA"/>
</dbReference>
<feature type="transmembrane region" description="Helical" evidence="1">
    <location>
        <begin position="229"/>
        <end position="255"/>
    </location>
</feature>
<proteinExistence type="predicted"/>
<dbReference type="Pfam" id="PF12420">
    <property type="entry name" value="DUF3671"/>
    <property type="match status" value="1"/>
</dbReference>
<accession>A0A8S4HJN4</accession>
<dbReference type="InterPro" id="IPR022139">
    <property type="entry name" value="Fam-L/Fam-M-like_plasmodium"/>
</dbReference>